<name>A0A1B7NQL0_9EURO</name>
<evidence type="ECO:0000313" key="1">
    <source>
        <dbReference type="EMBL" id="OAX78907.1"/>
    </source>
</evidence>
<gene>
    <name evidence="1" type="ORF">ACJ72_06780</name>
</gene>
<dbReference type="AlphaFoldDB" id="A0A1B7NQL0"/>
<dbReference type="STRING" id="1658172.A0A1B7NQL0"/>
<keyword evidence="2" id="KW-1185">Reference proteome</keyword>
<dbReference type="Proteomes" id="UP000091918">
    <property type="component" value="Unassembled WGS sequence"/>
</dbReference>
<comment type="caution">
    <text evidence="1">The sequence shown here is derived from an EMBL/GenBank/DDBJ whole genome shotgun (WGS) entry which is preliminary data.</text>
</comment>
<organism evidence="1 2">
    <name type="scientific">Emergomyces africanus</name>
    <dbReference type="NCBI Taxonomy" id="1955775"/>
    <lineage>
        <taxon>Eukaryota</taxon>
        <taxon>Fungi</taxon>
        <taxon>Dikarya</taxon>
        <taxon>Ascomycota</taxon>
        <taxon>Pezizomycotina</taxon>
        <taxon>Eurotiomycetes</taxon>
        <taxon>Eurotiomycetidae</taxon>
        <taxon>Onygenales</taxon>
        <taxon>Ajellomycetaceae</taxon>
        <taxon>Emergomyces</taxon>
    </lineage>
</organism>
<dbReference type="OrthoDB" id="2588098at2759"/>
<sequence>MHWMRGLDFEELESEMGYKMAEELTDEPVNLYDVAEAQYTSVADPGGYTSSGTSNDKKLLPVQCEAWVIRNLTTHEFVRSSAVILDEKHVEGLFINILGYDEVILYKTC</sequence>
<reference evidence="1 2" key="1">
    <citation type="submission" date="2015-07" db="EMBL/GenBank/DDBJ databases">
        <title>Emmonsia species relationships and genome sequence.</title>
        <authorList>
            <person name="Cuomo C.A."/>
            <person name="Schwartz I.S."/>
            <person name="Kenyon C."/>
            <person name="de Hoog G.S."/>
            <person name="Govender N.P."/>
            <person name="Botha A."/>
            <person name="Moreno L."/>
            <person name="de Vries M."/>
            <person name="Munoz J.F."/>
            <person name="Stielow J.B."/>
        </authorList>
    </citation>
    <scope>NUCLEOTIDE SEQUENCE [LARGE SCALE GENOMIC DNA]</scope>
    <source>
        <strain evidence="1 2">CBS 136260</strain>
    </source>
</reference>
<proteinExistence type="predicted"/>
<dbReference type="EMBL" id="LGUA01001249">
    <property type="protein sequence ID" value="OAX78907.1"/>
    <property type="molecule type" value="Genomic_DNA"/>
</dbReference>
<protein>
    <submittedName>
        <fullName evidence="1">Uncharacterized protein</fullName>
    </submittedName>
</protein>
<evidence type="ECO:0000313" key="2">
    <source>
        <dbReference type="Proteomes" id="UP000091918"/>
    </source>
</evidence>
<accession>A0A1B7NQL0</accession>